<proteinExistence type="predicted"/>
<dbReference type="Pfam" id="PF12802">
    <property type="entry name" value="MarR_2"/>
    <property type="match status" value="1"/>
</dbReference>
<feature type="domain" description="HTH marR-type" evidence="2">
    <location>
        <begin position="1"/>
        <end position="135"/>
    </location>
</feature>
<accession>A0A7W3PCF7</accession>
<keyword evidence="4" id="KW-1185">Reference proteome</keyword>
<dbReference type="Gene3D" id="1.10.10.10">
    <property type="entry name" value="Winged helix-like DNA-binding domain superfamily/Winged helix DNA-binding domain"/>
    <property type="match status" value="1"/>
</dbReference>
<sequence>MTVDAAQLWTLNHRLLTVVLDEAGAELEALGLEPKEFFVLAEVTASPYPAQLAAALVIPKASVTVYVRNLVAKGFMRREIDDADLRRHRLVLTDDGIAARDRSFAALATAFERRLALIGPGDRAELARILTALLAPAPPASNPAASDPEKMPAKEVAR</sequence>
<evidence type="ECO:0000313" key="4">
    <source>
        <dbReference type="Proteomes" id="UP000540568"/>
    </source>
</evidence>
<evidence type="ECO:0000256" key="1">
    <source>
        <dbReference type="SAM" id="MobiDB-lite"/>
    </source>
</evidence>
<dbReference type="GO" id="GO:0003677">
    <property type="term" value="F:DNA binding"/>
    <property type="evidence" value="ECO:0007669"/>
    <property type="project" value="UniProtKB-KW"/>
</dbReference>
<gene>
    <name evidence="3" type="ORF">FHX71_000625</name>
</gene>
<dbReference type="PROSITE" id="PS50995">
    <property type="entry name" value="HTH_MARR_2"/>
    <property type="match status" value="1"/>
</dbReference>
<dbReference type="EMBL" id="JACGWV010000001">
    <property type="protein sequence ID" value="MBA8806683.1"/>
    <property type="molecule type" value="Genomic_DNA"/>
</dbReference>
<dbReference type="RefSeq" id="WP_182614376.1">
    <property type="nucleotide sequence ID" value="NZ_BAAATF010000002.1"/>
</dbReference>
<evidence type="ECO:0000259" key="2">
    <source>
        <dbReference type="PROSITE" id="PS50995"/>
    </source>
</evidence>
<dbReference type="Proteomes" id="UP000540568">
    <property type="component" value="Unassembled WGS sequence"/>
</dbReference>
<feature type="compositionally biased region" description="Basic and acidic residues" evidence="1">
    <location>
        <begin position="147"/>
        <end position="158"/>
    </location>
</feature>
<dbReference type="SMART" id="SM00347">
    <property type="entry name" value="HTH_MARR"/>
    <property type="match status" value="1"/>
</dbReference>
<dbReference type="InterPro" id="IPR036390">
    <property type="entry name" value="WH_DNA-bd_sf"/>
</dbReference>
<dbReference type="AlphaFoldDB" id="A0A7W3PCF7"/>
<organism evidence="3 4">
    <name type="scientific">Promicromonospora sukumoe</name>
    <dbReference type="NCBI Taxonomy" id="88382"/>
    <lineage>
        <taxon>Bacteria</taxon>
        <taxon>Bacillati</taxon>
        <taxon>Actinomycetota</taxon>
        <taxon>Actinomycetes</taxon>
        <taxon>Micrococcales</taxon>
        <taxon>Promicromonosporaceae</taxon>
        <taxon>Promicromonospora</taxon>
    </lineage>
</organism>
<evidence type="ECO:0000313" key="3">
    <source>
        <dbReference type="EMBL" id="MBA8806683.1"/>
    </source>
</evidence>
<dbReference type="PANTHER" id="PTHR33164">
    <property type="entry name" value="TRANSCRIPTIONAL REGULATOR, MARR FAMILY"/>
    <property type="match status" value="1"/>
</dbReference>
<dbReference type="InterPro" id="IPR039422">
    <property type="entry name" value="MarR/SlyA-like"/>
</dbReference>
<protein>
    <submittedName>
        <fullName evidence="3">DNA-binding MarR family transcriptional regulator</fullName>
    </submittedName>
</protein>
<comment type="caution">
    <text evidence="3">The sequence shown here is derived from an EMBL/GenBank/DDBJ whole genome shotgun (WGS) entry which is preliminary data.</text>
</comment>
<feature type="region of interest" description="Disordered" evidence="1">
    <location>
        <begin position="137"/>
        <end position="158"/>
    </location>
</feature>
<dbReference type="PANTHER" id="PTHR33164:SF43">
    <property type="entry name" value="HTH-TYPE TRANSCRIPTIONAL REPRESSOR YETL"/>
    <property type="match status" value="1"/>
</dbReference>
<dbReference type="SUPFAM" id="SSF46785">
    <property type="entry name" value="Winged helix' DNA-binding domain"/>
    <property type="match status" value="1"/>
</dbReference>
<keyword evidence="3" id="KW-0238">DNA-binding</keyword>
<reference evidence="3 4" key="1">
    <citation type="submission" date="2020-07" db="EMBL/GenBank/DDBJ databases">
        <title>Sequencing the genomes of 1000 actinobacteria strains.</title>
        <authorList>
            <person name="Klenk H.-P."/>
        </authorList>
    </citation>
    <scope>NUCLEOTIDE SEQUENCE [LARGE SCALE GENOMIC DNA]</scope>
    <source>
        <strain evidence="3 4">DSM 44121</strain>
    </source>
</reference>
<name>A0A7W3PCF7_9MICO</name>
<dbReference type="GO" id="GO:0006950">
    <property type="term" value="P:response to stress"/>
    <property type="evidence" value="ECO:0007669"/>
    <property type="project" value="TreeGrafter"/>
</dbReference>
<dbReference type="GO" id="GO:0003700">
    <property type="term" value="F:DNA-binding transcription factor activity"/>
    <property type="evidence" value="ECO:0007669"/>
    <property type="project" value="InterPro"/>
</dbReference>
<dbReference type="InterPro" id="IPR036388">
    <property type="entry name" value="WH-like_DNA-bd_sf"/>
</dbReference>
<dbReference type="InterPro" id="IPR000835">
    <property type="entry name" value="HTH_MarR-typ"/>
</dbReference>